<dbReference type="InterPro" id="IPR050855">
    <property type="entry name" value="NDM-1-like"/>
</dbReference>
<dbReference type="Pfam" id="PF00753">
    <property type="entry name" value="Lactamase_B"/>
    <property type="match status" value="1"/>
</dbReference>
<dbReference type="InterPro" id="IPR001279">
    <property type="entry name" value="Metallo-B-lactamas"/>
</dbReference>
<name>A0A6F8XXI4_9ACTN</name>
<dbReference type="InterPro" id="IPR036866">
    <property type="entry name" value="RibonucZ/Hydroxyglut_hydro"/>
</dbReference>
<dbReference type="RefSeq" id="WP_173038135.1">
    <property type="nucleotide sequence ID" value="NZ_AP022870.1"/>
</dbReference>
<dbReference type="SMART" id="SM00849">
    <property type="entry name" value="Lactamase_B"/>
    <property type="match status" value="1"/>
</dbReference>
<dbReference type="PANTHER" id="PTHR42951">
    <property type="entry name" value="METALLO-BETA-LACTAMASE DOMAIN-CONTAINING"/>
    <property type="match status" value="1"/>
</dbReference>
<gene>
    <name evidence="2" type="ORF">Pflav_049170</name>
</gene>
<feature type="domain" description="Metallo-beta-lactamase" evidence="1">
    <location>
        <begin position="21"/>
        <end position="214"/>
    </location>
</feature>
<dbReference type="CDD" id="cd16282">
    <property type="entry name" value="metallo-hydrolase-like_MBL-fold"/>
    <property type="match status" value="1"/>
</dbReference>
<dbReference type="EMBL" id="AP022870">
    <property type="protein sequence ID" value="BCB78507.1"/>
    <property type="molecule type" value="Genomic_DNA"/>
</dbReference>
<accession>A0A6F8XXI4</accession>
<evidence type="ECO:0000313" key="2">
    <source>
        <dbReference type="EMBL" id="BCB78507.1"/>
    </source>
</evidence>
<dbReference type="PANTHER" id="PTHR42951:SF4">
    <property type="entry name" value="ACYL-COENZYME A THIOESTERASE MBLAC2"/>
    <property type="match status" value="1"/>
</dbReference>
<reference evidence="2 3" key="1">
    <citation type="submission" date="2020-03" db="EMBL/GenBank/DDBJ databases">
        <title>Whole genome shotgun sequence of Phytohabitans flavus NBRC 107702.</title>
        <authorList>
            <person name="Komaki H."/>
            <person name="Tamura T."/>
        </authorList>
    </citation>
    <scope>NUCLEOTIDE SEQUENCE [LARGE SCALE GENOMIC DNA]</scope>
    <source>
        <strain evidence="2 3">NBRC 107702</strain>
    </source>
</reference>
<keyword evidence="2" id="KW-0378">Hydrolase</keyword>
<dbReference type="GO" id="GO:0016787">
    <property type="term" value="F:hydrolase activity"/>
    <property type="evidence" value="ECO:0007669"/>
    <property type="project" value="UniProtKB-KW"/>
</dbReference>
<organism evidence="2 3">
    <name type="scientific">Phytohabitans flavus</name>
    <dbReference type="NCBI Taxonomy" id="1076124"/>
    <lineage>
        <taxon>Bacteria</taxon>
        <taxon>Bacillati</taxon>
        <taxon>Actinomycetota</taxon>
        <taxon>Actinomycetes</taxon>
        <taxon>Micromonosporales</taxon>
        <taxon>Micromonosporaceae</taxon>
    </lineage>
</organism>
<dbReference type="SUPFAM" id="SSF56281">
    <property type="entry name" value="Metallo-hydrolase/oxidoreductase"/>
    <property type="match status" value="1"/>
</dbReference>
<evidence type="ECO:0000313" key="3">
    <source>
        <dbReference type="Proteomes" id="UP000502508"/>
    </source>
</evidence>
<dbReference type="AlphaFoldDB" id="A0A6F8XXI4"/>
<sequence>MAVEFAEVGDNVFVLRYPVLDVNATLILGNGVALVVDTLATPAQAAELTAAARRLTRMPWALVNTHHHFDHTFGNAALAGDPPCDIWAHEETVSLLRAQPEAVRREAYEEALRLAPDLAGELAQAPILAPNRAVHLESTVDLAGRLVVLRYLGRGHTAGDLIVQVPDADVIVAGDLVEEGSPPSFGDAYPLEWPEAVAELLRLTTPQTVVVPGHGAPVGPNFVKGQHEELAALDWLIRDGHLDGASVAAVAAKAPFGPDAARVAVRRGYAELSGRTSSSGQ</sequence>
<keyword evidence="3" id="KW-1185">Reference proteome</keyword>
<reference evidence="2 3" key="2">
    <citation type="submission" date="2020-03" db="EMBL/GenBank/DDBJ databases">
        <authorList>
            <person name="Ichikawa N."/>
            <person name="Kimura A."/>
            <person name="Kitahashi Y."/>
            <person name="Uohara A."/>
        </authorList>
    </citation>
    <scope>NUCLEOTIDE SEQUENCE [LARGE SCALE GENOMIC DNA]</scope>
    <source>
        <strain evidence="2 3">NBRC 107702</strain>
    </source>
</reference>
<dbReference type="Gene3D" id="3.60.15.10">
    <property type="entry name" value="Ribonuclease Z/Hydroxyacylglutathione hydrolase-like"/>
    <property type="match status" value="1"/>
</dbReference>
<dbReference type="Proteomes" id="UP000502508">
    <property type="component" value="Chromosome"/>
</dbReference>
<dbReference type="KEGG" id="pfla:Pflav_049170"/>
<evidence type="ECO:0000259" key="1">
    <source>
        <dbReference type="SMART" id="SM00849"/>
    </source>
</evidence>
<proteinExistence type="predicted"/>
<protein>
    <submittedName>
        <fullName evidence="2">MBL fold metallo-hydrolase</fullName>
    </submittedName>
</protein>